<reference evidence="1" key="2">
    <citation type="journal article" date="2024" name="Plant">
        <title>Genomic evolution and insights into agronomic trait innovations of Sesamum species.</title>
        <authorList>
            <person name="Miao H."/>
            <person name="Wang L."/>
            <person name="Qu L."/>
            <person name="Liu H."/>
            <person name="Sun Y."/>
            <person name="Le M."/>
            <person name="Wang Q."/>
            <person name="Wei S."/>
            <person name="Zheng Y."/>
            <person name="Lin W."/>
            <person name="Duan Y."/>
            <person name="Cao H."/>
            <person name="Xiong S."/>
            <person name="Wang X."/>
            <person name="Wei L."/>
            <person name="Li C."/>
            <person name="Ma Q."/>
            <person name="Ju M."/>
            <person name="Zhao R."/>
            <person name="Li G."/>
            <person name="Mu C."/>
            <person name="Tian Q."/>
            <person name="Mei H."/>
            <person name="Zhang T."/>
            <person name="Gao T."/>
            <person name="Zhang H."/>
        </authorList>
    </citation>
    <scope>NUCLEOTIDE SEQUENCE</scope>
    <source>
        <strain evidence="1">KEN1</strain>
    </source>
</reference>
<evidence type="ECO:0000313" key="1">
    <source>
        <dbReference type="EMBL" id="KAL0416498.1"/>
    </source>
</evidence>
<reference evidence="1" key="1">
    <citation type="submission" date="2020-06" db="EMBL/GenBank/DDBJ databases">
        <authorList>
            <person name="Li T."/>
            <person name="Hu X."/>
            <person name="Zhang T."/>
            <person name="Song X."/>
            <person name="Zhang H."/>
            <person name="Dai N."/>
            <person name="Sheng W."/>
            <person name="Hou X."/>
            <person name="Wei L."/>
        </authorList>
    </citation>
    <scope>NUCLEOTIDE SEQUENCE</scope>
    <source>
        <strain evidence="1">KEN1</strain>
        <tissue evidence="1">Leaf</tissue>
    </source>
</reference>
<protein>
    <submittedName>
        <fullName evidence="1">Retrovirus-related Pol polyprotein from transposon TNT 1-94</fullName>
    </submittedName>
</protein>
<proteinExistence type="predicted"/>
<organism evidence="1">
    <name type="scientific">Sesamum latifolium</name>
    <dbReference type="NCBI Taxonomy" id="2727402"/>
    <lineage>
        <taxon>Eukaryota</taxon>
        <taxon>Viridiplantae</taxon>
        <taxon>Streptophyta</taxon>
        <taxon>Embryophyta</taxon>
        <taxon>Tracheophyta</taxon>
        <taxon>Spermatophyta</taxon>
        <taxon>Magnoliopsida</taxon>
        <taxon>eudicotyledons</taxon>
        <taxon>Gunneridae</taxon>
        <taxon>Pentapetalae</taxon>
        <taxon>asterids</taxon>
        <taxon>lamiids</taxon>
        <taxon>Lamiales</taxon>
        <taxon>Pedaliaceae</taxon>
        <taxon>Sesamum</taxon>
    </lineage>
</organism>
<gene>
    <name evidence="1" type="ORF">Slati_3481700</name>
</gene>
<dbReference type="AlphaFoldDB" id="A0AAW2UI91"/>
<sequence length="158" mass="18083">MKSYNNKVKLRNFQVGDLVLKNVEVSKHGGKLDPSWEGPYKVVEVKKRGTYRLQDMEVPSDGVPVLRASTRKSRPPERYRFVGLTSQLDNDPKTYGEVMSDIDSDMWLEAMESEINSMGSNQVWILVDLPKGFRPVGCKWVYKRRLGADGEVTPFKTR</sequence>
<dbReference type="EMBL" id="JACGWN010000012">
    <property type="protein sequence ID" value="KAL0416498.1"/>
    <property type="molecule type" value="Genomic_DNA"/>
</dbReference>
<accession>A0AAW2UI91</accession>
<name>A0AAW2UI91_9LAMI</name>
<comment type="caution">
    <text evidence="1">The sequence shown here is derived from an EMBL/GenBank/DDBJ whole genome shotgun (WGS) entry which is preliminary data.</text>
</comment>